<proteinExistence type="predicted"/>
<organism evidence="1 2">
    <name type="scientific">Stackebrandtia endophytica</name>
    <dbReference type="NCBI Taxonomy" id="1496996"/>
    <lineage>
        <taxon>Bacteria</taxon>
        <taxon>Bacillati</taxon>
        <taxon>Actinomycetota</taxon>
        <taxon>Actinomycetes</taxon>
        <taxon>Glycomycetales</taxon>
        <taxon>Glycomycetaceae</taxon>
        <taxon>Stackebrandtia</taxon>
    </lineage>
</organism>
<dbReference type="InParanoid" id="A0A543B3K9"/>
<keyword evidence="2" id="KW-1185">Reference proteome</keyword>
<reference evidence="1 2" key="1">
    <citation type="submission" date="2019-06" db="EMBL/GenBank/DDBJ databases">
        <title>Sequencing the genomes of 1000 actinobacteria strains.</title>
        <authorList>
            <person name="Klenk H.-P."/>
        </authorList>
    </citation>
    <scope>NUCLEOTIDE SEQUENCE [LARGE SCALE GENOMIC DNA]</scope>
    <source>
        <strain evidence="1 2">DSM 45928</strain>
    </source>
</reference>
<dbReference type="EMBL" id="VFOW01000001">
    <property type="protein sequence ID" value="TQL79350.1"/>
    <property type="molecule type" value="Genomic_DNA"/>
</dbReference>
<dbReference type="Proteomes" id="UP000317043">
    <property type="component" value="Unassembled WGS sequence"/>
</dbReference>
<evidence type="ECO:0000313" key="1">
    <source>
        <dbReference type="EMBL" id="TQL79350.1"/>
    </source>
</evidence>
<dbReference type="AlphaFoldDB" id="A0A543B3K9"/>
<evidence type="ECO:0000313" key="2">
    <source>
        <dbReference type="Proteomes" id="UP000317043"/>
    </source>
</evidence>
<accession>A0A543B3K9</accession>
<sequence>MSQFRNSPAIQKILRALGNGESLSGAQIRSRTGSDVNKDQRAKLTDAGFVGVDSAGRGFIYTLTADGLSFVRDELGGPLEAPEADSSRLSGKERIALFALLSPSLEVAGADIKRLFGVTISKPVRTSLSDRGLVVVFERPIRFELTEKGWQVVEEELAKPGEPDDPPLLRMFHHQYSRALSALRSRGLGLVELYAEGLVDEPAVDDVPKTVGARVIESYEDLTSEPGGWVSLVKLRDHLADVERDELDEVLSALFRDGRIRLISEVNQRMLTDTDREAALAFGGDHKHLYQVG</sequence>
<name>A0A543B3K9_9ACTN</name>
<protein>
    <submittedName>
        <fullName evidence="1">Uncharacterized protein</fullName>
    </submittedName>
</protein>
<dbReference type="OrthoDB" id="3822696at2"/>
<gene>
    <name evidence="1" type="ORF">FB566_4951</name>
</gene>
<dbReference type="RefSeq" id="WP_142044584.1">
    <property type="nucleotide sequence ID" value="NZ_JBHTGS010000002.1"/>
</dbReference>
<comment type="caution">
    <text evidence="1">The sequence shown here is derived from an EMBL/GenBank/DDBJ whole genome shotgun (WGS) entry which is preliminary data.</text>
</comment>